<name>A0ABV0Q7Y5_9TELE</name>
<evidence type="ECO:0000313" key="2">
    <source>
        <dbReference type="Proteomes" id="UP001434883"/>
    </source>
</evidence>
<dbReference type="EMBL" id="JAHRIN010000967">
    <property type="protein sequence ID" value="MEQ2191593.1"/>
    <property type="molecule type" value="Genomic_DNA"/>
</dbReference>
<accession>A0ABV0Q7Y5</accession>
<gene>
    <name evidence="1" type="ORF">XENOCAPTIV_030742</name>
</gene>
<organism evidence="1 2">
    <name type="scientific">Xenoophorus captivus</name>
    <dbReference type="NCBI Taxonomy" id="1517983"/>
    <lineage>
        <taxon>Eukaryota</taxon>
        <taxon>Metazoa</taxon>
        <taxon>Chordata</taxon>
        <taxon>Craniata</taxon>
        <taxon>Vertebrata</taxon>
        <taxon>Euteleostomi</taxon>
        <taxon>Actinopterygii</taxon>
        <taxon>Neopterygii</taxon>
        <taxon>Teleostei</taxon>
        <taxon>Neoteleostei</taxon>
        <taxon>Acanthomorphata</taxon>
        <taxon>Ovalentaria</taxon>
        <taxon>Atherinomorphae</taxon>
        <taxon>Cyprinodontiformes</taxon>
        <taxon>Goodeidae</taxon>
        <taxon>Xenoophorus</taxon>
    </lineage>
</organism>
<sequence length="101" mass="11591">MENRCKSGADFPIQMRILCVLLAVIMNSLHKANTLKSLRTLLLFFYTRSSICTYFVDQLCAHNPVCTCFYTRKPFEDHPLCVAISRDGQNICRGGMYFLSK</sequence>
<evidence type="ECO:0000313" key="1">
    <source>
        <dbReference type="EMBL" id="MEQ2191593.1"/>
    </source>
</evidence>
<dbReference type="Proteomes" id="UP001434883">
    <property type="component" value="Unassembled WGS sequence"/>
</dbReference>
<reference evidence="1 2" key="1">
    <citation type="submission" date="2021-06" db="EMBL/GenBank/DDBJ databases">
        <authorList>
            <person name="Palmer J.M."/>
        </authorList>
    </citation>
    <scope>NUCLEOTIDE SEQUENCE [LARGE SCALE GENOMIC DNA]</scope>
    <source>
        <strain evidence="1 2">XC_2019</strain>
        <tissue evidence="1">Muscle</tissue>
    </source>
</reference>
<comment type="caution">
    <text evidence="1">The sequence shown here is derived from an EMBL/GenBank/DDBJ whole genome shotgun (WGS) entry which is preliminary data.</text>
</comment>
<evidence type="ECO:0008006" key="3">
    <source>
        <dbReference type="Google" id="ProtNLM"/>
    </source>
</evidence>
<proteinExistence type="predicted"/>
<protein>
    <recommendedName>
        <fullName evidence="3">Secreted protein</fullName>
    </recommendedName>
</protein>
<keyword evidence="2" id="KW-1185">Reference proteome</keyword>